<proteinExistence type="predicted"/>
<accession>A0AA37MD94</accession>
<evidence type="ECO:0000256" key="2">
    <source>
        <dbReference type="ARBA" id="ARBA00023125"/>
    </source>
</evidence>
<keyword evidence="3" id="KW-0804">Transcription</keyword>
<dbReference type="EMBL" id="NPJF01000002">
    <property type="protein sequence ID" value="OYP57346.1"/>
    <property type="molecule type" value="Genomic_DNA"/>
</dbReference>
<evidence type="ECO:0000313" key="7">
    <source>
        <dbReference type="Proteomes" id="UP000216189"/>
    </source>
</evidence>
<evidence type="ECO:0000313" key="5">
    <source>
        <dbReference type="EMBL" id="GJG26620.1"/>
    </source>
</evidence>
<evidence type="ECO:0000256" key="1">
    <source>
        <dbReference type="ARBA" id="ARBA00023015"/>
    </source>
</evidence>
<dbReference type="PANTHER" id="PTHR43280">
    <property type="entry name" value="ARAC-FAMILY TRANSCRIPTIONAL REGULATOR"/>
    <property type="match status" value="1"/>
</dbReference>
<dbReference type="AlphaFoldDB" id="A0AA37MD94"/>
<keyword evidence="1" id="KW-0805">Transcription regulation</keyword>
<comment type="caution">
    <text evidence="5">The sequence shown here is derived from an EMBL/GenBank/DDBJ whole genome shotgun (WGS) entry which is preliminary data.</text>
</comment>
<sequence length="190" mass="22008">METTLYIKNMVCPRCKMAVDQVLRDMQLHPKSVDLGEVHIEEELSEETLIDLQKRLESIGFELLNDKKKQTINHIKSAIIQLVHYKYNNSTLNLSDFVARECHSDYSALSKLFSEVVGITIERYYIEQRVERVKELIKYDELSLTEIALLLKYSSVAYLSTQFKSVTGMTPSQFKALKVNKRIDLDKIGE</sequence>
<dbReference type="SMART" id="SM00342">
    <property type="entry name" value="HTH_ARAC"/>
    <property type="match status" value="1"/>
</dbReference>
<dbReference type="GO" id="GO:0043565">
    <property type="term" value="F:sequence-specific DNA binding"/>
    <property type="evidence" value="ECO:0007669"/>
    <property type="project" value="InterPro"/>
</dbReference>
<reference evidence="6 7" key="1">
    <citation type="submission" date="2017-08" db="EMBL/GenBank/DDBJ databases">
        <title>Comparative genomics of non-oral Prevotella species.</title>
        <authorList>
            <person name="Accetto T."/>
            <person name="Nograsek B."/>
            <person name="Avgustin G."/>
        </authorList>
    </citation>
    <scope>NUCLEOTIDE SEQUENCE [LARGE SCALE GENOMIC DNA]</scope>
    <source>
        <strain evidence="6 7">TC1-1</strain>
    </source>
</reference>
<dbReference type="EMBL" id="BPTR01000001">
    <property type="protein sequence ID" value="GJG26620.1"/>
    <property type="molecule type" value="Genomic_DNA"/>
</dbReference>
<dbReference type="GO" id="GO:0003700">
    <property type="term" value="F:DNA-binding transcription factor activity"/>
    <property type="evidence" value="ECO:0007669"/>
    <property type="project" value="InterPro"/>
</dbReference>
<organism evidence="5 8">
    <name type="scientific">Segatella bryantii</name>
    <name type="common">Prevotella bryantii</name>
    <dbReference type="NCBI Taxonomy" id="77095"/>
    <lineage>
        <taxon>Bacteria</taxon>
        <taxon>Pseudomonadati</taxon>
        <taxon>Bacteroidota</taxon>
        <taxon>Bacteroidia</taxon>
        <taxon>Bacteroidales</taxon>
        <taxon>Prevotellaceae</taxon>
        <taxon>Segatella</taxon>
    </lineage>
</organism>
<evidence type="ECO:0000256" key="3">
    <source>
        <dbReference type="ARBA" id="ARBA00023163"/>
    </source>
</evidence>
<gene>
    <name evidence="6" type="ORF">CIK91_00305</name>
    <name evidence="5" type="ORF">PRRU23_03200</name>
</gene>
<dbReference type="Gene3D" id="1.10.10.60">
    <property type="entry name" value="Homeodomain-like"/>
    <property type="match status" value="1"/>
</dbReference>
<evidence type="ECO:0000259" key="4">
    <source>
        <dbReference type="PROSITE" id="PS01124"/>
    </source>
</evidence>
<protein>
    <submittedName>
        <fullName evidence="6">AraC family transcriptional regulator</fullName>
    </submittedName>
</protein>
<dbReference type="Pfam" id="PF12833">
    <property type="entry name" value="HTH_18"/>
    <property type="match status" value="1"/>
</dbReference>
<dbReference type="InterPro" id="IPR018060">
    <property type="entry name" value="HTH_AraC"/>
</dbReference>
<evidence type="ECO:0000313" key="8">
    <source>
        <dbReference type="Proteomes" id="UP000887043"/>
    </source>
</evidence>
<reference evidence="5" key="2">
    <citation type="submission" date="2021-08" db="EMBL/GenBank/DDBJ databases">
        <title>Prevotella lacticifex sp. nov., isolated from rumen of cow.</title>
        <authorList>
            <person name="Shinkai T."/>
            <person name="Ikeyama N."/>
            <person name="Kumagai M."/>
            <person name="Ohmori H."/>
            <person name="Sakamoto M."/>
            <person name="Ohkuma M."/>
            <person name="Mitsumori M."/>
        </authorList>
    </citation>
    <scope>NUCLEOTIDE SEQUENCE</scope>
    <source>
        <strain evidence="5">DSM 11371</strain>
    </source>
</reference>
<dbReference type="PROSITE" id="PS01124">
    <property type="entry name" value="HTH_ARAC_FAMILY_2"/>
    <property type="match status" value="1"/>
</dbReference>
<dbReference type="Gene3D" id="3.30.70.100">
    <property type="match status" value="1"/>
</dbReference>
<name>A0AA37MD94_SEGBR</name>
<dbReference type="PANTHER" id="PTHR43280:SF28">
    <property type="entry name" value="HTH-TYPE TRANSCRIPTIONAL ACTIVATOR RHAS"/>
    <property type="match status" value="1"/>
</dbReference>
<feature type="domain" description="HTH araC/xylS-type" evidence="4">
    <location>
        <begin position="77"/>
        <end position="177"/>
    </location>
</feature>
<keyword evidence="7" id="KW-1185">Reference proteome</keyword>
<dbReference type="InterPro" id="IPR009057">
    <property type="entry name" value="Homeodomain-like_sf"/>
</dbReference>
<dbReference type="SUPFAM" id="SSF46689">
    <property type="entry name" value="Homeodomain-like"/>
    <property type="match status" value="1"/>
</dbReference>
<dbReference type="RefSeq" id="WP_006283369.1">
    <property type="nucleotide sequence ID" value="NZ_BPTR01000001.1"/>
</dbReference>
<dbReference type="Proteomes" id="UP000216189">
    <property type="component" value="Unassembled WGS sequence"/>
</dbReference>
<keyword evidence="2" id="KW-0238">DNA-binding</keyword>
<dbReference type="Proteomes" id="UP000887043">
    <property type="component" value="Unassembled WGS sequence"/>
</dbReference>
<dbReference type="GeneID" id="72480324"/>
<evidence type="ECO:0000313" key="6">
    <source>
        <dbReference type="EMBL" id="OYP57346.1"/>
    </source>
</evidence>